<evidence type="ECO:0000313" key="1">
    <source>
        <dbReference type="EMBL" id="CAE7318090.1"/>
    </source>
</evidence>
<dbReference type="EMBL" id="CAJNIZ010011336">
    <property type="protein sequence ID" value="CAE7318090.1"/>
    <property type="molecule type" value="Genomic_DNA"/>
</dbReference>
<organism evidence="1 2">
    <name type="scientific">Symbiodinium pilosum</name>
    <name type="common">Dinoflagellate</name>
    <dbReference type="NCBI Taxonomy" id="2952"/>
    <lineage>
        <taxon>Eukaryota</taxon>
        <taxon>Sar</taxon>
        <taxon>Alveolata</taxon>
        <taxon>Dinophyceae</taxon>
        <taxon>Suessiales</taxon>
        <taxon>Symbiodiniaceae</taxon>
        <taxon>Symbiodinium</taxon>
    </lineage>
</organism>
<evidence type="ECO:0000313" key="2">
    <source>
        <dbReference type="Proteomes" id="UP000649617"/>
    </source>
</evidence>
<dbReference type="AlphaFoldDB" id="A0A812NL68"/>
<name>A0A812NL68_SYMPI</name>
<gene>
    <name evidence="1" type="ORF">SPIL2461_LOCUS7322</name>
</gene>
<comment type="caution">
    <text evidence="1">The sequence shown here is derived from an EMBL/GenBank/DDBJ whole genome shotgun (WGS) entry which is preliminary data.</text>
</comment>
<accession>A0A812NL68</accession>
<dbReference type="OrthoDB" id="10564956at2759"/>
<protein>
    <submittedName>
        <fullName evidence="1">Uncharacterized protein</fullName>
    </submittedName>
</protein>
<sequence length="412" mass="45871">MKKDAVSMFGQPPLFQLPVLGTDNPDFVIVAVIFLFGNGLFTEHWPPAVDMQFLSLLGFGLSVYALSPHSADVVRTWLREVSVSNGLTLDEDEMNILAELCLRETPWLGRLVVKQKTRRGKLSEICKKLGLLSNAGGGFIAGRNNVLEYHSHLSGTVYDCSTADLWIFNFSFPVTWHKKTSYYGFVLREVEGQRVFIDCSTKRPSQRQKDLRLSDTNRQTRVVLTPAPLQSQGLDLASHILLRNVAEETLVRLDQLSTHGVANAGPRGLTLEWCAAVSGSLCCTPTALHESLMYDFCILQQDKLQRTIAQRLQSSVPVCAEHDPASRSKEIGQFVAMFVDYLKASLVTTKRCDFALGDIKVNKGHPHDMAVQRTESTFNVGASSVGLRMDTTPVLLHEVLLNLHEVREAMVR</sequence>
<keyword evidence="2" id="KW-1185">Reference proteome</keyword>
<reference evidence="1" key="1">
    <citation type="submission" date="2021-02" db="EMBL/GenBank/DDBJ databases">
        <authorList>
            <person name="Dougan E. K."/>
            <person name="Rhodes N."/>
            <person name="Thang M."/>
            <person name="Chan C."/>
        </authorList>
    </citation>
    <scope>NUCLEOTIDE SEQUENCE</scope>
</reference>
<proteinExistence type="predicted"/>
<dbReference type="Proteomes" id="UP000649617">
    <property type="component" value="Unassembled WGS sequence"/>
</dbReference>